<name>W4FSG3_APHAT</name>
<proteinExistence type="predicted"/>
<dbReference type="RefSeq" id="XP_009840798.1">
    <property type="nucleotide sequence ID" value="XM_009842496.1"/>
</dbReference>
<evidence type="ECO:0000313" key="1">
    <source>
        <dbReference type="EMBL" id="ETV69784.1"/>
    </source>
</evidence>
<accession>W4FSG3</accession>
<gene>
    <name evidence="1" type="ORF">H257_14610</name>
</gene>
<sequence>MMTTNILLLGGVVCDDVADHVEAVPATMCVGGSSDPRNQRMHETSGQVQTTKVTMLADDGGEVEVGCAPGAKVDANTSVGGRAATRVYMEVVTPWWMGWWSLFGLHVAELSCTKGEMKTEKSTSSTVGTPASGEAVAVSTCDAMAARYCTTCMAGCLGSR</sequence>
<dbReference type="EMBL" id="KI913172">
    <property type="protein sequence ID" value="ETV69784.1"/>
    <property type="molecule type" value="Genomic_DNA"/>
</dbReference>
<dbReference type="VEuPathDB" id="FungiDB:H257_14610"/>
<protein>
    <submittedName>
        <fullName evidence="1">Uncharacterized protein</fullName>
    </submittedName>
</protein>
<dbReference type="GeneID" id="20816606"/>
<reference evidence="1" key="1">
    <citation type="submission" date="2013-12" db="EMBL/GenBank/DDBJ databases">
        <title>The Genome Sequence of Aphanomyces astaci APO3.</title>
        <authorList>
            <consortium name="The Broad Institute Genomics Platform"/>
            <person name="Russ C."/>
            <person name="Tyler B."/>
            <person name="van West P."/>
            <person name="Dieguez-Uribeondo J."/>
            <person name="Young S.K."/>
            <person name="Zeng Q."/>
            <person name="Gargeya S."/>
            <person name="Fitzgerald M."/>
            <person name="Abouelleil A."/>
            <person name="Alvarado L."/>
            <person name="Chapman S.B."/>
            <person name="Gainer-Dewar J."/>
            <person name="Goldberg J."/>
            <person name="Griggs A."/>
            <person name="Gujja S."/>
            <person name="Hansen M."/>
            <person name="Howarth C."/>
            <person name="Imamovic A."/>
            <person name="Ireland A."/>
            <person name="Larimer J."/>
            <person name="McCowan C."/>
            <person name="Murphy C."/>
            <person name="Pearson M."/>
            <person name="Poon T.W."/>
            <person name="Priest M."/>
            <person name="Roberts A."/>
            <person name="Saif S."/>
            <person name="Shea T."/>
            <person name="Sykes S."/>
            <person name="Wortman J."/>
            <person name="Nusbaum C."/>
            <person name="Birren B."/>
        </authorList>
    </citation>
    <scope>NUCLEOTIDE SEQUENCE [LARGE SCALE GENOMIC DNA]</scope>
    <source>
        <strain evidence="1">APO3</strain>
    </source>
</reference>
<organism evidence="1">
    <name type="scientific">Aphanomyces astaci</name>
    <name type="common">Crayfish plague agent</name>
    <dbReference type="NCBI Taxonomy" id="112090"/>
    <lineage>
        <taxon>Eukaryota</taxon>
        <taxon>Sar</taxon>
        <taxon>Stramenopiles</taxon>
        <taxon>Oomycota</taxon>
        <taxon>Saprolegniomycetes</taxon>
        <taxon>Saprolegniales</taxon>
        <taxon>Verrucalvaceae</taxon>
        <taxon>Aphanomyces</taxon>
    </lineage>
</organism>
<dbReference type="AlphaFoldDB" id="W4FSG3"/>